<dbReference type="AlphaFoldDB" id="A0A510KRW2"/>
<evidence type="ECO:0000313" key="2">
    <source>
        <dbReference type="EMBL" id="BBM52495.1"/>
    </source>
</evidence>
<keyword evidence="1" id="KW-0812">Transmembrane</keyword>
<dbReference type="RefSeq" id="WP_232051155.1">
    <property type="nucleotide sequence ID" value="NZ_AP019840.1"/>
</dbReference>
<sequence>MVKMKMYHRSRKFLIVILGIIFLSSVSTLKLRGYQRKNNLTTIRNELKGKTSERIFEDIEEKSKREDLWLLIGTNAVALMLIVGFDRFGMFEEGDETIKENKKKLVKIFL</sequence>
<protein>
    <submittedName>
        <fullName evidence="2">Uncharacterized protein</fullName>
    </submittedName>
</protein>
<reference evidence="2 3" key="1">
    <citation type="submission" date="2019-07" db="EMBL/GenBank/DDBJ databases">
        <title>Complete Genome Sequence of Leptotrichia trevisanii Strain JMUB3935.</title>
        <authorList>
            <person name="Watanabe S."/>
            <person name="Cui L."/>
        </authorList>
    </citation>
    <scope>NUCLEOTIDE SEQUENCE [LARGE SCALE GENOMIC DNA]</scope>
    <source>
        <strain evidence="2 3">JMUB3935</strain>
    </source>
</reference>
<organism evidence="2 3">
    <name type="scientific">Leptotrichia trevisanii</name>
    <dbReference type="NCBI Taxonomy" id="109328"/>
    <lineage>
        <taxon>Bacteria</taxon>
        <taxon>Fusobacteriati</taxon>
        <taxon>Fusobacteriota</taxon>
        <taxon>Fusobacteriia</taxon>
        <taxon>Fusobacteriales</taxon>
        <taxon>Leptotrichiaceae</taxon>
        <taxon>Leptotrichia</taxon>
    </lineage>
</organism>
<keyword evidence="1" id="KW-1133">Transmembrane helix</keyword>
<accession>A0A510KRW2</accession>
<proteinExistence type="predicted"/>
<dbReference type="Proteomes" id="UP000321378">
    <property type="component" value="Chromosome"/>
</dbReference>
<keyword evidence="1" id="KW-0472">Membrane</keyword>
<feature type="transmembrane region" description="Helical" evidence="1">
    <location>
        <begin position="68"/>
        <end position="85"/>
    </location>
</feature>
<name>A0A510KRW2_9FUSO</name>
<evidence type="ECO:0000256" key="1">
    <source>
        <dbReference type="SAM" id="Phobius"/>
    </source>
</evidence>
<gene>
    <name evidence="2" type="ORF">JMUB3935_1474</name>
</gene>
<evidence type="ECO:0000313" key="3">
    <source>
        <dbReference type="Proteomes" id="UP000321378"/>
    </source>
</evidence>
<dbReference type="EMBL" id="AP019840">
    <property type="protein sequence ID" value="BBM52495.1"/>
    <property type="molecule type" value="Genomic_DNA"/>
</dbReference>